<evidence type="ECO:0000256" key="2">
    <source>
        <dbReference type="SAM" id="Phobius"/>
    </source>
</evidence>
<proteinExistence type="predicted"/>
<evidence type="ECO:0000313" key="3">
    <source>
        <dbReference type="EMBL" id="RDB30736.1"/>
    </source>
</evidence>
<dbReference type="AlphaFoldDB" id="A0A369KIH3"/>
<dbReference type="InParanoid" id="A0A369KIH3"/>
<dbReference type="EMBL" id="LUEZ02000004">
    <property type="protein sequence ID" value="RDB30736.1"/>
    <property type="molecule type" value="Genomic_DNA"/>
</dbReference>
<feature type="transmembrane region" description="Helical" evidence="2">
    <location>
        <begin position="44"/>
        <end position="66"/>
    </location>
</feature>
<comment type="caution">
    <text evidence="3">The sequence shown here is derived from an EMBL/GenBank/DDBJ whole genome shotgun (WGS) entry which is preliminary data.</text>
</comment>
<feature type="region of interest" description="Disordered" evidence="1">
    <location>
        <begin position="1"/>
        <end position="30"/>
    </location>
</feature>
<keyword evidence="2" id="KW-0812">Transmembrane</keyword>
<accession>A0A369KIH3</accession>
<keyword evidence="4" id="KW-1185">Reference proteome</keyword>
<gene>
    <name evidence="3" type="ORF">Hypma_005883</name>
</gene>
<sequence length="69" mass="7930">MFRVQIHDPKPDPPFPHPRPRPQNADPNLNNAEDAEVWETILRILLNFLVIAVAFFVGYKLCALVMEGF</sequence>
<name>A0A369KIH3_HYPMA</name>
<reference evidence="3" key="1">
    <citation type="submission" date="2018-04" db="EMBL/GenBank/DDBJ databases">
        <title>Whole genome sequencing of Hypsizygus marmoreus.</title>
        <authorList>
            <person name="Choi I.-G."/>
            <person name="Min B."/>
            <person name="Kim J.-G."/>
            <person name="Kim S."/>
            <person name="Oh Y.-L."/>
            <person name="Kong W.-S."/>
            <person name="Park H."/>
            <person name="Jeong J."/>
            <person name="Song E.-S."/>
        </authorList>
    </citation>
    <scope>NUCLEOTIDE SEQUENCE [LARGE SCALE GENOMIC DNA]</scope>
    <source>
        <strain evidence="3">51987-8</strain>
    </source>
</reference>
<keyword evidence="2" id="KW-0472">Membrane</keyword>
<evidence type="ECO:0000313" key="4">
    <source>
        <dbReference type="Proteomes" id="UP000076154"/>
    </source>
</evidence>
<evidence type="ECO:0000256" key="1">
    <source>
        <dbReference type="SAM" id="MobiDB-lite"/>
    </source>
</evidence>
<protein>
    <submittedName>
        <fullName evidence="3">Uncharacterized protein</fullName>
    </submittedName>
</protein>
<keyword evidence="2" id="KW-1133">Transmembrane helix</keyword>
<dbReference type="Proteomes" id="UP000076154">
    <property type="component" value="Unassembled WGS sequence"/>
</dbReference>
<organism evidence="3 4">
    <name type="scientific">Hypsizygus marmoreus</name>
    <name type="common">White beech mushroom</name>
    <name type="synonym">Agaricus marmoreus</name>
    <dbReference type="NCBI Taxonomy" id="39966"/>
    <lineage>
        <taxon>Eukaryota</taxon>
        <taxon>Fungi</taxon>
        <taxon>Dikarya</taxon>
        <taxon>Basidiomycota</taxon>
        <taxon>Agaricomycotina</taxon>
        <taxon>Agaricomycetes</taxon>
        <taxon>Agaricomycetidae</taxon>
        <taxon>Agaricales</taxon>
        <taxon>Tricholomatineae</taxon>
        <taxon>Lyophyllaceae</taxon>
        <taxon>Hypsizygus</taxon>
    </lineage>
</organism>
<feature type="compositionally biased region" description="Basic and acidic residues" evidence="1">
    <location>
        <begin position="1"/>
        <end position="11"/>
    </location>
</feature>